<keyword evidence="1" id="KW-0472">Membrane</keyword>
<reference evidence="2" key="1">
    <citation type="journal article" date="2021" name="Proc. Natl. Acad. Sci. U.S.A.">
        <title>A Catalog of Tens of Thousands of Viruses from Human Metagenomes Reveals Hidden Associations with Chronic Diseases.</title>
        <authorList>
            <person name="Tisza M.J."/>
            <person name="Buck C.B."/>
        </authorList>
    </citation>
    <scope>NUCLEOTIDE SEQUENCE</scope>
    <source>
        <strain evidence="2">CtNYa18</strain>
    </source>
</reference>
<feature type="transmembrane region" description="Helical" evidence="1">
    <location>
        <begin position="12"/>
        <end position="40"/>
    </location>
</feature>
<proteinExistence type="predicted"/>
<name>A0A8S5PHA0_9CAUD</name>
<organism evidence="2">
    <name type="scientific">Myoviridae sp. ctNYa18</name>
    <dbReference type="NCBI Taxonomy" id="2825090"/>
    <lineage>
        <taxon>Viruses</taxon>
        <taxon>Duplodnaviria</taxon>
        <taxon>Heunggongvirae</taxon>
        <taxon>Uroviricota</taxon>
        <taxon>Caudoviricetes</taxon>
    </lineage>
</organism>
<accession>A0A8S5PHA0</accession>
<evidence type="ECO:0000313" key="2">
    <source>
        <dbReference type="EMBL" id="DAE05989.1"/>
    </source>
</evidence>
<sequence length="42" mass="4456">MDSKMQKVANIIGYLIGGILVSLAGIAVIAIFGRLILWILGL</sequence>
<dbReference type="EMBL" id="BK015422">
    <property type="protein sequence ID" value="DAE05989.1"/>
    <property type="molecule type" value="Genomic_DNA"/>
</dbReference>
<keyword evidence="1" id="KW-1133">Transmembrane helix</keyword>
<protein>
    <submittedName>
        <fullName evidence="2">Cell-membrane associated Mucin15</fullName>
    </submittedName>
</protein>
<keyword evidence="1" id="KW-0812">Transmembrane</keyword>
<evidence type="ECO:0000256" key="1">
    <source>
        <dbReference type="SAM" id="Phobius"/>
    </source>
</evidence>